<organism evidence="2 3">
    <name type="scientific">Taibaiella chishuiensis</name>
    <dbReference type="NCBI Taxonomy" id="1434707"/>
    <lineage>
        <taxon>Bacteria</taxon>
        <taxon>Pseudomonadati</taxon>
        <taxon>Bacteroidota</taxon>
        <taxon>Chitinophagia</taxon>
        <taxon>Chitinophagales</taxon>
        <taxon>Chitinophagaceae</taxon>
        <taxon>Taibaiella</taxon>
    </lineage>
</organism>
<keyword evidence="1" id="KW-0732">Signal</keyword>
<reference evidence="2 3" key="1">
    <citation type="submission" date="2018-03" db="EMBL/GenBank/DDBJ databases">
        <title>Genomic Encyclopedia of Type Strains, Phase III (KMG-III): the genomes of soil and plant-associated and newly described type strains.</title>
        <authorList>
            <person name="Whitman W."/>
        </authorList>
    </citation>
    <scope>NUCLEOTIDE SEQUENCE [LARGE SCALE GENOMIC DNA]</scope>
    <source>
        <strain evidence="2 3">CGMCC 1.12700</strain>
    </source>
</reference>
<dbReference type="EMBL" id="PYGD01000007">
    <property type="protein sequence ID" value="PSK90746.1"/>
    <property type="molecule type" value="Genomic_DNA"/>
</dbReference>
<comment type="caution">
    <text evidence="2">The sequence shown here is derived from an EMBL/GenBank/DDBJ whole genome shotgun (WGS) entry which is preliminary data.</text>
</comment>
<dbReference type="Proteomes" id="UP000240572">
    <property type="component" value="Unassembled WGS sequence"/>
</dbReference>
<dbReference type="AlphaFoldDB" id="A0A2P8D0Q0"/>
<evidence type="ECO:0000256" key="1">
    <source>
        <dbReference type="SAM" id="SignalP"/>
    </source>
</evidence>
<feature type="signal peptide" evidence="1">
    <location>
        <begin position="1"/>
        <end position="21"/>
    </location>
</feature>
<sequence length="135" mass="14251">MKKIASIAAITAGLFFSQASAFGQQLFYPSLALTCTSSPVFQVDVYGNYNKSTTPGFSSGIALHYYSPASTIFSPLSGPAGETYQLVELTIGIGGSSDATFSGTELFGTAKPLGTSGRTAYVYLANPGKYEFYIY</sequence>
<accession>A0A2P8D0Q0</accession>
<feature type="chain" id="PRO_5015178648" evidence="1">
    <location>
        <begin position="22"/>
        <end position="135"/>
    </location>
</feature>
<name>A0A2P8D0Q0_9BACT</name>
<protein>
    <submittedName>
        <fullName evidence="2">Uncharacterized protein</fullName>
    </submittedName>
</protein>
<evidence type="ECO:0000313" key="2">
    <source>
        <dbReference type="EMBL" id="PSK90746.1"/>
    </source>
</evidence>
<evidence type="ECO:0000313" key="3">
    <source>
        <dbReference type="Proteomes" id="UP000240572"/>
    </source>
</evidence>
<keyword evidence="3" id="KW-1185">Reference proteome</keyword>
<gene>
    <name evidence="2" type="ORF">B0I18_107156</name>
</gene>
<proteinExistence type="predicted"/>
<dbReference type="RefSeq" id="WP_106524021.1">
    <property type="nucleotide sequence ID" value="NZ_PYGD01000007.1"/>
</dbReference>